<evidence type="ECO:0000256" key="5">
    <source>
        <dbReference type="ARBA" id="ARBA00022737"/>
    </source>
</evidence>
<dbReference type="Pfam" id="PF13855">
    <property type="entry name" value="LRR_8"/>
    <property type="match status" value="1"/>
</dbReference>
<dbReference type="FunFam" id="3.80.10.10:FF:000041">
    <property type="entry name" value="LRR receptor-like serine/threonine-protein kinase ERECTA"/>
    <property type="match status" value="1"/>
</dbReference>
<dbReference type="AlphaFoldDB" id="A0A2K2BTC0"/>
<keyword evidence="7" id="KW-0325">Glycoprotein</keyword>
<dbReference type="PANTHER" id="PTHR48062:SF21">
    <property type="entry name" value="RECEPTOR-LIKE PROTEIN 12"/>
    <property type="match status" value="1"/>
</dbReference>
<organism evidence="8 9">
    <name type="scientific">Populus trichocarpa</name>
    <name type="common">Western balsam poplar</name>
    <name type="synonym">Populus balsamifera subsp. trichocarpa</name>
    <dbReference type="NCBI Taxonomy" id="3694"/>
    <lineage>
        <taxon>Eukaryota</taxon>
        <taxon>Viridiplantae</taxon>
        <taxon>Streptophyta</taxon>
        <taxon>Embryophyta</taxon>
        <taxon>Tracheophyta</taxon>
        <taxon>Spermatophyta</taxon>
        <taxon>Magnoliopsida</taxon>
        <taxon>eudicotyledons</taxon>
        <taxon>Gunneridae</taxon>
        <taxon>Pentapetalae</taxon>
        <taxon>rosids</taxon>
        <taxon>fabids</taxon>
        <taxon>Malpighiales</taxon>
        <taxon>Salicaceae</taxon>
        <taxon>Saliceae</taxon>
        <taxon>Populus</taxon>
    </lineage>
</organism>
<dbReference type="GO" id="GO:0016020">
    <property type="term" value="C:membrane"/>
    <property type="evidence" value="ECO:0007669"/>
    <property type="project" value="UniProtKB-SubCell"/>
</dbReference>
<keyword evidence="3" id="KW-0433">Leucine-rich repeat</keyword>
<keyword evidence="4" id="KW-0732">Signal</keyword>
<evidence type="ECO:0000256" key="7">
    <source>
        <dbReference type="ARBA" id="ARBA00023180"/>
    </source>
</evidence>
<dbReference type="SUPFAM" id="SSF52058">
    <property type="entry name" value="L domain-like"/>
    <property type="match status" value="1"/>
</dbReference>
<keyword evidence="9" id="KW-1185">Reference proteome</keyword>
<dbReference type="InParanoid" id="A0A2K2BTC0"/>
<evidence type="ECO:0000256" key="1">
    <source>
        <dbReference type="ARBA" id="ARBA00004370"/>
    </source>
</evidence>
<comment type="similarity">
    <text evidence="2">Belongs to the RLP family.</text>
</comment>
<proteinExistence type="inferred from homology"/>
<dbReference type="InterPro" id="IPR032675">
    <property type="entry name" value="LRR_dom_sf"/>
</dbReference>
<comment type="subcellular location">
    <subcellularLocation>
        <location evidence="1">Membrane</location>
    </subcellularLocation>
</comment>
<evidence type="ECO:0000256" key="4">
    <source>
        <dbReference type="ARBA" id="ARBA00022729"/>
    </source>
</evidence>
<reference evidence="8 9" key="1">
    <citation type="journal article" date="2006" name="Science">
        <title>The genome of black cottonwood, Populus trichocarpa (Torr. &amp; Gray).</title>
        <authorList>
            <person name="Tuskan G.A."/>
            <person name="Difazio S."/>
            <person name="Jansson S."/>
            <person name="Bohlmann J."/>
            <person name="Grigoriev I."/>
            <person name="Hellsten U."/>
            <person name="Putnam N."/>
            <person name="Ralph S."/>
            <person name="Rombauts S."/>
            <person name="Salamov A."/>
            <person name="Schein J."/>
            <person name="Sterck L."/>
            <person name="Aerts A."/>
            <person name="Bhalerao R.R."/>
            <person name="Bhalerao R.P."/>
            <person name="Blaudez D."/>
            <person name="Boerjan W."/>
            <person name="Brun A."/>
            <person name="Brunner A."/>
            <person name="Busov V."/>
            <person name="Campbell M."/>
            <person name="Carlson J."/>
            <person name="Chalot M."/>
            <person name="Chapman J."/>
            <person name="Chen G.L."/>
            <person name="Cooper D."/>
            <person name="Coutinho P.M."/>
            <person name="Couturier J."/>
            <person name="Covert S."/>
            <person name="Cronk Q."/>
            <person name="Cunningham R."/>
            <person name="Davis J."/>
            <person name="Degroeve S."/>
            <person name="Dejardin A."/>
            <person name="Depamphilis C."/>
            <person name="Detter J."/>
            <person name="Dirks B."/>
            <person name="Dubchak I."/>
            <person name="Duplessis S."/>
            <person name="Ehlting J."/>
            <person name="Ellis B."/>
            <person name="Gendler K."/>
            <person name="Goodstein D."/>
            <person name="Gribskov M."/>
            <person name="Grimwood J."/>
            <person name="Groover A."/>
            <person name="Gunter L."/>
            <person name="Hamberger B."/>
            <person name="Heinze B."/>
            <person name="Helariutta Y."/>
            <person name="Henrissat B."/>
            <person name="Holligan D."/>
            <person name="Holt R."/>
            <person name="Huang W."/>
            <person name="Islam-Faridi N."/>
            <person name="Jones S."/>
            <person name="Jones-Rhoades M."/>
            <person name="Jorgensen R."/>
            <person name="Joshi C."/>
            <person name="Kangasjarvi J."/>
            <person name="Karlsson J."/>
            <person name="Kelleher C."/>
            <person name="Kirkpatrick R."/>
            <person name="Kirst M."/>
            <person name="Kohler A."/>
            <person name="Kalluri U."/>
            <person name="Larimer F."/>
            <person name="Leebens-Mack J."/>
            <person name="Leple J.C."/>
            <person name="Locascio P."/>
            <person name="Lou Y."/>
            <person name="Lucas S."/>
            <person name="Martin F."/>
            <person name="Montanini B."/>
            <person name="Napoli C."/>
            <person name="Nelson D.R."/>
            <person name="Nelson C."/>
            <person name="Nieminen K."/>
            <person name="Nilsson O."/>
            <person name="Pereda V."/>
            <person name="Peter G."/>
            <person name="Philippe R."/>
            <person name="Pilate G."/>
            <person name="Poliakov A."/>
            <person name="Razumovskaya J."/>
            <person name="Richardson P."/>
            <person name="Rinaldi C."/>
            <person name="Ritland K."/>
            <person name="Rouze P."/>
            <person name="Ryaboy D."/>
            <person name="Schmutz J."/>
            <person name="Schrader J."/>
            <person name="Segerman B."/>
            <person name="Shin H."/>
            <person name="Siddiqui A."/>
            <person name="Sterky F."/>
            <person name="Terry A."/>
            <person name="Tsai C.J."/>
            <person name="Uberbacher E."/>
            <person name="Unneberg P."/>
            <person name="Vahala J."/>
            <person name="Wall K."/>
            <person name="Wessler S."/>
            <person name="Yang G."/>
            <person name="Yin T."/>
            <person name="Douglas C."/>
            <person name="Marra M."/>
            <person name="Sandberg G."/>
            <person name="Van de Peer Y."/>
            <person name="Rokhsar D."/>
        </authorList>
    </citation>
    <scope>NUCLEOTIDE SEQUENCE [LARGE SCALE GENOMIC DNA]</scope>
    <source>
        <strain evidence="9">cv. Nisqually</strain>
    </source>
</reference>
<evidence type="ECO:0000256" key="3">
    <source>
        <dbReference type="ARBA" id="ARBA00022614"/>
    </source>
</evidence>
<dbReference type="PANTHER" id="PTHR48062">
    <property type="entry name" value="RECEPTOR-LIKE PROTEIN 14"/>
    <property type="match status" value="1"/>
</dbReference>
<dbReference type="STRING" id="3694.A0A2K2BTC0"/>
<evidence type="ECO:0000256" key="2">
    <source>
        <dbReference type="ARBA" id="ARBA00009592"/>
    </source>
</evidence>
<dbReference type="Gene3D" id="3.80.10.10">
    <property type="entry name" value="Ribonuclease Inhibitor"/>
    <property type="match status" value="1"/>
</dbReference>
<dbReference type="PRINTS" id="PR00019">
    <property type="entry name" value="LEURICHRPT"/>
</dbReference>
<keyword evidence="6" id="KW-0472">Membrane</keyword>
<dbReference type="EMBL" id="CM009290">
    <property type="protein sequence ID" value="PNT53032.1"/>
    <property type="molecule type" value="Genomic_DNA"/>
</dbReference>
<evidence type="ECO:0000313" key="9">
    <source>
        <dbReference type="Proteomes" id="UP000006729"/>
    </source>
</evidence>
<accession>A0A2K2BTC0</accession>
<dbReference type="InterPro" id="IPR051502">
    <property type="entry name" value="RLP_Defense_Trigger"/>
</dbReference>
<protein>
    <recommendedName>
        <fullName evidence="10">Leucine-rich repeat-containing N-terminal plant-type domain-containing protein</fullName>
    </recommendedName>
</protein>
<dbReference type="InterPro" id="IPR001611">
    <property type="entry name" value="Leu-rich_rpt"/>
</dbReference>
<gene>
    <name evidence="8" type="ORF">POPTR_001G064400</name>
</gene>
<evidence type="ECO:0000256" key="6">
    <source>
        <dbReference type="ARBA" id="ARBA00023136"/>
    </source>
</evidence>
<evidence type="ECO:0008006" key="10">
    <source>
        <dbReference type="Google" id="ProtNLM"/>
    </source>
</evidence>
<name>A0A2K2BTC0_POPTR</name>
<sequence>MFICLEISSKDRSQWHFMTHPEILALDLSHNNLTGTIQEWIDRLSNLRFLLLSYNNLEGEIPIQLSRLDQLTLIDLSHNHLSGNILSWMISTHHFPQSYNSHDSMSSSQQSFEFTRRMYPFLIEATISGTS</sequence>
<keyword evidence="5" id="KW-0677">Repeat</keyword>
<evidence type="ECO:0000313" key="8">
    <source>
        <dbReference type="EMBL" id="PNT53032.1"/>
    </source>
</evidence>
<dbReference type="Proteomes" id="UP000006729">
    <property type="component" value="Chromosome 1"/>
</dbReference>